<dbReference type="EMBL" id="CP045201">
    <property type="protein sequence ID" value="QOL81817.1"/>
    <property type="molecule type" value="Genomic_DNA"/>
</dbReference>
<gene>
    <name evidence="5" type="ORF">F3W81_13890</name>
</gene>
<evidence type="ECO:0000259" key="4">
    <source>
        <dbReference type="PROSITE" id="PS51000"/>
    </source>
</evidence>
<name>A0A7L9WQ24_9RHOB</name>
<evidence type="ECO:0000256" key="2">
    <source>
        <dbReference type="ARBA" id="ARBA00023163"/>
    </source>
</evidence>
<dbReference type="KEGG" id="pshq:F3W81_13890"/>
<accession>A0A7L9WQ24</accession>
<dbReference type="InterPro" id="IPR026881">
    <property type="entry name" value="WYL_dom"/>
</dbReference>
<keyword evidence="2" id="KW-0804">Transcription</keyword>
<dbReference type="InterPro" id="IPR036390">
    <property type="entry name" value="WH_DNA-bd_sf"/>
</dbReference>
<dbReference type="Proteomes" id="UP000594118">
    <property type="component" value="Chromosome"/>
</dbReference>
<dbReference type="InterPro" id="IPR036388">
    <property type="entry name" value="WH-like_DNA-bd_sf"/>
</dbReference>
<protein>
    <submittedName>
        <fullName evidence="5">HTH domain-containing protein</fullName>
    </submittedName>
</protein>
<dbReference type="GO" id="GO:0003700">
    <property type="term" value="F:DNA-binding transcription factor activity"/>
    <property type="evidence" value="ECO:0007669"/>
    <property type="project" value="InterPro"/>
</dbReference>
<keyword evidence="1" id="KW-0805">Transcription regulation</keyword>
<evidence type="ECO:0000313" key="5">
    <source>
        <dbReference type="EMBL" id="QOL81817.1"/>
    </source>
</evidence>
<evidence type="ECO:0000313" key="6">
    <source>
        <dbReference type="Proteomes" id="UP000594118"/>
    </source>
</evidence>
<sequence length="267" mass="29790">MRRADRLFQIVQYLRGGRLVTAAQLAERLEVSLRTIYRDVADLIGSGVPIEGEAGVGYVMRAGYEMPPLMFTQSEIVALVAGARMLRAWGGLAMAAAAEEALVKIETVLPPAARDRANSVQIHARPMQSMPVELRERVDRIETAVHDRTRLHLSYGDEKAEKTQRVVRPLGLFFWGKVWTLVGWCELRCDFRMFRLDRITEMKAGAPFPVERDKSLTVFYTQMRRGDGCEIGGDSGPRRSAPEAENGMSVSGRYLNGIRAVRKPPGG</sequence>
<evidence type="ECO:0000256" key="1">
    <source>
        <dbReference type="ARBA" id="ARBA00023015"/>
    </source>
</evidence>
<reference evidence="5 6" key="1">
    <citation type="submission" date="2019-10" db="EMBL/GenBank/DDBJ databases">
        <title>Pseudopuniceibacterium sp. HQ09 islated from Antarctica.</title>
        <authorList>
            <person name="Liao L."/>
            <person name="Su S."/>
            <person name="Chen B."/>
            <person name="Yu Y."/>
        </authorList>
    </citation>
    <scope>NUCLEOTIDE SEQUENCE [LARGE SCALE GENOMIC DNA]</scope>
    <source>
        <strain evidence="5 6">HQ09</strain>
    </source>
</reference>
<dbReference type="AlphaFoldDB" id="A0A7L9WQ24"/>
<organism evidence="5 6">
    <name type="scientific">Pseudooceanicola spongiae</name>
    <dbReference type="NCBI Taxonomy" id="2613965"/>
    <lineage>
        <taxon>Bacteria</taxon>
        <taxon>Pseudomonadati</taxon>
        <taxon>Pseudomonadota</taxon>
        <taxon>Alphaproteobacteria</taxon>
        <taxon>Rhodobacterales</taxon>
        <taxon>Paracoccaceae</taxon>
        <taxon>Pseudooceanicola</taxon>
    </lineage>
</organism>
<dbReference type="SUPFAM" id="SSF46785">
    <property type="entry name" value="Winged helix' DNA-binding domain"/>
    <property type="match status" value="1"/>
</dbReference>
<dbReference type="PROSITE" id="PS52050">
    <property type="entry name" value="WYL"/>
    <property type="match status" value="1"/>
</dbReference>
<dbReference type="Gene3D" id="1.10.10.10">
    <property type="entry name" value="Winged helix-like DNA-binding domain superfamily/Winged helix DNA-binding domain"/>
    <property type="match status" value="1"/>
</dbReference>
<dbReference type="Pfam" id="PF08279">
    <property type="entry name" value="HTH_11"/>
    <property type="match status" value="1"/>
</dbReference>
<dbReference type="InterPro" id="IPR001034">
    <property type="entry name" value="DeoR_HTH"/>
</dbReference>
<dbReference type="PROSITE" id="PS51000">
    <property type="entry name" value="HTH_DEOR_2"/>
    <property type="match status" value="1"/>
</dbReference>
<dbReference type="PANTHER" id="PTHR34580:SF3">
    <property type="entry name" value="PROTEIN PAFB"/>
    <property type="match status" value="1"/>
</dbReference>
<dbReference type="RefSeq" id="WP_193079734.1">
    <property type="nucleotide sequence ID" value="NZ_CP045201.1"/>
</dbReference>
<evidence type="ECO:0000256" key="3">
    <source>
        <dbReference type="SAM" id="MobiDB-lite"/>
    </source>
</evidence>
<dbReference type="PANTHER" id="PTHR34580">
    <property type="match status" value="1"/>
</dbReference>
<proteinExistence type="predicted"/>
<dbReference type="InterPro" id="IPR051534">
    <property type="entry name" value="CBASS_pafABC_assoc_protein"/>
</dbReference>
<feature type="region of interest" description="Disordered" evidence="3">
    <location>
        <begin position="230"/>
        <end position="249"/>
    </location>
</feature>
<feature type="domain" description="HTH deoR-type" evidence="4">
    <location>
        <begin position="3"/>
        <end position="58"/>
    </location>
</feature>
<keyword evidence="6" id="KW-1185">Reference proteome</keyword>
<dbReference type="InterPro" id="IPR013196">
    <property type="entry name" value="HTH_11"/>
</dbReference>
<dbReference type="Pfam" id="PF13280">
    <property type="entry name" value="WYL"/>
    <property type="match status" value="1"/>
</dbReference>